<proteinExistence type="predicted"/>
<dbReference type="Proteomes" id="UP000254118">
    <property type="component" value="Unassembled WGS sequence"/>
</dbReference>
<comment type="caution">
    <text evidence="1">The sequence shown here is derived from an EMBL/GenBank/DDBJ whole genome shotgun (WGS) entry which is preliminary data.</text>
</comment>
<accession>A0AA46H1D4</accession>
<organism evidence="1 2">
    <name type="scientific">Dermatophilus congolensis</name>
    <dbReference type="NCBI Taxonomy" id="1863"/>
    <lineage>
        <taxon>Bacteria</taxon>
        <taxon>Bacillati</taxon>
        <taxon>Actinomycetota</taxon>
        <taxon>Actinomycetes</taxon>
        <taxon>Micrococcales</taxon>
        <taxon>Dermatophilaceae</taxon>
        <taxon>Dermatophilus</taxon>
    </lineage>
</organism>
<reference evidence="1 2" key="1">
    <citation type="submission" date="2018-06" db="EMBL/GenBank/DDBJ databases">
        <authorList>
            <consortium name="Pathogen Informatics"/>
            <person name="Doyle S."/>
        </authorList>
    </citation>
    <scope>NUCLEOTIDE SEQUENCE [LARGE SCALE GENOMIC DNA]</scope>
    <source>
        <strain evidence="1 2">NCTC7915</strain>
    </source>
</reference>
<dbReference type="EMBL" id="UFYA01000001">
    <property type="protein sequence ID" value="STD14563.1"/>
    <property type="molecule type" value="Genomic_DNA"/>
</dbReference>
<dbReference type="AlphaFoldDB" id="A0AA46H1D4"/>
<protein>
    <submittedName>
        <fullName evidence="1">Uncharacterized protein</fullName>
    </submittedName>
</protein>
<sequence length="273" mass="25116">MFGCLGVAEHFVVDGVLLGGVFDGLEGVEDDAAGDALIGGVRGGCDEAGQASSHLSFAAGGAQDDADVCGGGGDAFVDGFGCGLGVGGCVQCGALDVGVAWVGGVDGEAVGVDGGEGLGDAGGGFGAFGEDDEVVLAGDDGGQGGDGVEFCLGCGQGGAHVGEGVEVCGGAGVSGVVGLCGQGGGVGVEVGIGAGAVVGDEVGCGGVELLDGVGVLGVFFGGEVDTDAGDAVGGDEVVVDGVAVAQAVDDVAEVGPEVLGVAGVAAFVFGGQA</sequence>
<evidence type="ECO:0000313" key="2">
    <source>
        <dbReference type="Proteomes" id="UP000254118"/>
    </source>
</evidence>
<evidence type="ECO:0000313" key="1">
    <source>
        <dbReference type="EMBL" id="STD14563.1"/>
    </source>
</evidence>
<name>A0AA46H1D4_9MICO</name>
<gene>
    <name evidence="1" type="ORF">NCTC7915_02124</name>
</gene>